<dbReference type="Proteomes" id="UP000053958">
    <property type="component" value="Unassembled WGS sequence"/>
</dbReference>
<evidence type="ECO:0000256" key="6">
    <source>
        <dbReference type="ARBA" id="ARBA00022741"/>
    </source>
</evidence>
<dbReference type="CDD" id="cd03337">
    <property type="entry name" value="TCP1_gamma"/>
    <property type="match status" value="1"/>
</dbReference>
<dbReference type="GO" id="GO:0016887">
    <property type="term" value="F:ATP hydrolysis activity"/>
    <property type="evidence" value="ECO:0007669"/>
    <property type="project" value="InterPro"/>
</dbReference>
<dbReference type="InterPro" id="IPR054827">
    <property type="entry name" value="thermosome_alpha"/>
</dbReference>
<dbReference type="PROSITE" id="PS00995">
    <property type="entry name" value="TCP1_3"/>
    <property type="match status" value="1"/>
</dbReference>
<evidence type="ECO:0000256" key="5">
    <source>
        <dbReference type="ARBA" id="ARBA00022490"/>
    </source>
</evidence>
<comment type="subcellular location">
    <subcellularLocation>
        <location evidence="1">Cytoplasm</location>
    </subcellularLocation>
</comment>
<reference evidence="12 13" key="1">
    <citation type="submission" date="2015-04" db="EMBL/GenBank/DDBJ databases">
        <authorList>
            <person name="Heijne W.H."/>
            <person name="Fedorova N.D."/>
            <person name="Nierman W.C."/>
            <person name="Vollebregt A.W."/>
            <person name="Zhao Z."/>
            <person name="Wu L."/>
            <person name="Kumar M."/>
            <person name="Stam H."/>
            <person name="van den Berg M.A."/>
            <person name="Pel H.J."/>
        </authorList>
    </citation>
    <scope>NUCLEOTIDE SEQUENCE [LARGE SCALE GENOMIC DNA]</scope>
    <source>
        <strain evidence="12 13">CBS 393.64</strain>
    </source>
</reference>
<dbReference type="InterPro" id="IPR012719">
    <property type="entry name" value="Chap_CCT_gamma"/>
</dbReference>
<dbReference type="FunFam" id="1.10.560.10:FF:000034">
    <property type="entry name" value="T-complex protein 1 subunit gamma"/>
    <property type="match status" value="1"/>
</dbReference>
<dbReference type="InterPro" id="IPR002423">
    <property type="entry name" value="Cpn60/GroEL/TCP-1"/>
</dbReference>
<dbReference type="PROSITE" id="PS00750">
    <property type="entry name" value="TCP1_1"/>
    <property type="match status" value="1"/>
</dbReference>
<feature type="compositionally biased region" description="Polar residues" evidence="11">
    <location>
        <begin position="18"/>
        <end position="27"/>
    </location>
</feature>
<dbReference type="Gene3D" id="1.10.560.10">
    <property type="entry name" value="GroEL-like equatorial domain"/>
    <property type="match status" value="1"/>
</dbReference>
<dbReference type="InterPro" id="IPR027410">
    <property type="entry name" value="TCP-1-like_intermed_sf"/>
</dbReference>
<dbReference type="FunFam" id="1.10.560.10:FF:000037">
    <property type="entry name" value="T-complex protein 1 subunit gamma"/>
    <property type="match status" value="1"/>
</dbReference>
<dbReference type="SUPFAM" id="SSF54849">
    <property type="entry name" value="GroEL-intermediate domain like"/>
    <property type="match status" value="1"/>
</dbReference>
<dbReference type="PROSITE" id="PS00751">
    <property type="entry name" value="TCP1_2"/>
    <property type="match status" value="1"/>
</dbReference>
<dbReference type="NCBIfam" id="NF041082">
    <property type="entry name" value="thermosome_alpha"/>
    <property type="match status" value="1"/>
</dbReference>
<evidence type="ECO:0000256" key="10">
    <source>
        <dbReference type="RuleBase" id="RU004191"/>
    </source>
</evidence>
<comment type="subunit">
    <text evidence="3">Heterooligomeric complex of about 850 to 900 kDa that forms two stacked rings, 12 to 16 nm in diameter.</text>
</comment>
<dbReference type="Pfam" id="PF00118">
    <property type="entry name" value="Cpn60_TCP1"/>
    <property type="match status" value="1"/>
</dbReference>
<dbReference type="SUPFAM" id="SSF48592">
    <property type="entry name" value="GroEL equatorial domain-like"/>
    <property type="match status" value="1"/>
</dbReference>
<dbReference type="FunFam" id="3.30.260.10:FF:000023">
    <property type="entry name" value="T-complex protein 1 subunit gamma"/>
    <property type="match status" value="1"/>
</dbReference>
<proteinExistence type="inferred from homology"/>
<dbReference type="Gene3D" id="3.50.7.10">
    <property type="entry name" value="GroEL"/>
    <property type="match status" value="1"/>
</dbReference>
<organism evidence="12 13">
    <name type="scientific">Rasamsonia emersonii (strain ATCC 16479 / CBS 393.64 / IMI 116815)</name>
    <dbReference type="NCBI Taxonomy" id="1408163"/>
    <lineage>
        <taxon>Eukaryota</taxon>
        <taxon>Fungi</taxon>
        <taxon>Dikarya</taxon>
        <taxon>Ascomycota</taxon>
        <taxon>Pezizomycotina</taxon>
        <taxon>Eurotiomycetes</taxon>
        <taxon>Eurotiomycetidae</taxon>
        <taxon>Eurotiales</taxon>
        <taxon>Trichocomaceae</taxon>
        <taxon>Rasamsonia</taxon>
    </lineage>
</organism>
<dbReference type="RefSeq" id="XP_013330222.1">
    <property type="nucleotide sequence ID" value="XM_013474768.1"/>
</dbReference>
<evidence type="ECO:0000313" key="12">
    <source>
        <dbReference type="EMBL" id="KKA23610.1"/>
    </source>
</evidence>
<comment type="caution">
    <text evidence="12">The sequence shown here is derived from an EMBL/GenBank/DDBJ whole genome shotgun (WGS) entry which is preliminary data.</text>
</comment>
<name>A0A0F4YZR5_RASE3</name>
<evidence type="ECO:0000313" key="13">
    <source>
        <dbReference type="Proteomes" id="UP000053958"/>
    </source>
</evidence>
<evidence type="ECO:0000256" key="3">
    <source>
        <dbReference type="ARBA" id="ARBA00011531"/>
    </source>
</evidence>
<dbReference type="InterPro" id="IPR017998">
    <property type="entry name" value="Chaperone_TCP-1"/>
</dbReference>
<evidence type="ECO:0000256" key="2">
    <source>
        <dbReference type="ARBA" id="ARBA00008020"/>
    </source>
</evidence>
<accession>A0A0F4YZR5</accession>
<dbReference type="GO" id="GO:0051082">
    <property type="term" value="F:unfolded protein binding"/>
    <property type="evidence" value="ECO:0007669"/>
    <property type="project" value="InterPro"/>
</dbReference>
<dbReference type="SUPFAM" id="SSF52029">
    <property type="entry name" value="GroEL apical domain-like"/>
    <property type="match status" value="1"/>
</dbReference>
<evidence type="ECO:0000256" key="4">
    <source>
        <dbReference type="ARBA" id="ARBA00017187"/>
    </source>
</evidence>
<evidence type="ECO:0000256" key="9">
    <source>
        <dbReference type="RuleBase" id="RU004187"/>
    </source>
</evidence>
<dbReference type="GO" id="GO:0140662">
    <property type="term" value="F:ATP-dependent protein folding chaperone"/>
    <property type="evidence" value="ECO:0007669"/>
    <property type="project" value="InterPro"/>
</dbReference>
<keyword evidence="8 9" id="KW-0143">Chaperone</keyword>
<dbReference type="InterPro" id="IPR027413">
    <property type="entry name" value="GROEL-like_equatorial_sf"/>
</dbReference>
<dbReference type="GO" id="GO:0005524">
    <property type="term" value="F:ATP binding"/>
    <property type="evidence" value="ECO:0007669"/>
    <property type="project" value="UniProtKB-KW"/>
</dbReference>
<evidence type="ECO:0000256" key="1">
    <source>
        <dbReference type="ARBA" id="ARBA00004496"/>
    </source>
</evidence>
<evidence type="ECO:0000256" key="11">
    <source>
        <dbReference type="SAM" id="MobiDB-lite"/>
    </source>
</evidence>
<dbReference type="OrthoDB" id="10248520at2759"/>
<dbReference type="GeneID" id="25314707"/>
<dbReference type="NCBIfam" id="TIGR02344">
    <property type="entry name" value="chap_CCT_gamma"/>
    <property type="match status" value="1"/>
</dbReference>
<sequence length="883" mass="98148">MAPPSYNFTPRSSNFIESFTLPTSSDPSLGAELTATKPRRVSWNGQGYDPDTESESEETDTSDECEEDEEEVIFALDESAMAELPLRLQKIMREIQTERFIRLTRENPNIKIRTASFYDSHPHEENSASMPPWLAAPPDFEHATNSRHFQLDYPALPDPAFSRSLNANVRTKQPWMATPACQANAFGRPRAVSAAGHSHLNRGAQTMPLPQKDRSASRRRQSLKRANLENKKNGGYSRFSSLSLKPVATNVRARVKKSFQRLNRLIKRLDFDEKQTSCFVYLQGNECRNKIFDRCCHVDSSSRIVSSMDASGWLRDTPAVNMQAPVVVMSMPSPPDRLFELEPGGLVANVVLDTQNGDRQVGRRAQLSNITAAKTVADIIRSCLGPKAMLKMLLDPMGGIVLTNDGHAILREIEVAHPAAKSMIELSRTQDEEVGDGTTTVIILAGEILAQALPHLERNIHPVTIISAFKRALTDALAIVEEISIPVDVDNDKAMYKLIQSSIGTKFVSRWSELMCSLALKAVRTVSFDVGGGKREVDIKRYARVEKIPGGEIENSEVIDGVMINKDITHPKMRRRIENPRIILLDCPLEYKKGESQTNIEVTQEDHWNRILQIEEEEVKRMCDAILAFKPDVVITEKGVSDLAQHFLVKNNVTAIRRVRKTDNNRIARATGATIVNRVEDLQESDVGTRCGLFEIEKIGDEYFTFLRKCKEPKACTILLRGPSKDILNEIERNLQDAMSVARNVIFHPRLSPGGGATEMAVAVKLSQLAKSVEGVQQWPYKAVADAMEVIPRTLVQNSGDSPIRVLTRLRAKHVEGHTSWGINGDTGAIVDMKEYGIWEPEAVKLQSIKTAIEAACLLLRVDDICSAKSAQQSGANVGGGED</sequence>
<evidence type="ECO:0000256" key="8">
    <source>
        <dbReference type="ARBA" id="ARBA00023186"/>
    </source>
</evidence>
<protein>
    <recommendedName>
        <fullName evidence="4 10">T-complex protein 1 subunit gamma</fullName>
    </recommendedName>
</protein>
<dbReference type="InterPro" id="IPR002194">
    <property type="entry name" value="Chaperonin_TCP-1_CS"/>
</dbReference>
<dbReference type="FunFam" id="3.50.7.10:FF:000005">
    <property type="entry name" value="T-complex protein 1 subunit gamma"/>
    <property type="match status" value="1"/>
</dbReference>
<keyword evidence="6 9" id="KW-0547">Nucleotide-binding</keyword>
<keyword evidence="5" id="KW-0963">Cytoplasm</keyword>
<dbReference type="PANTHER" id="PTHR11353">
    <property type="entry name" value="CHAPERONIN"/>
    <property type="match status" value="1"/>
</dbReference>
<dbReference type="InterPro" id="IPR053374">
    <property type="entry name" value="TCP-1_chaperonin"/>
</dbReference>
<dbReference type="InterPro" id="IPR027409">
    <property type="entry name" value="GroEL-like_apical_dom_sf"/>
</dbReference>
<keyword evidence="7 9" id="KW-0067">ATP-binding</keyword>
<dbReference type="EMBL" id="LASV01000094">
    <property type="protein sequence ID" value="KKA23610.1"/>
    <property type="molecule type" value="Genomic_DNA"/>
</dbReference>
<keyword evidence="13" id="KW-1185">Reference proteome</keyword>
<evidence type="ECO:0000256" key="7">
    <source>
        <dbReference type="ARBA" id="ARBA00022840"/>
    </source>
</evidence>
<dbReference type="GO" id="GO:0005832">
    <property type="term" value="C:chaperonin-containing T-complex"/>
    <property type="evidence" value="ECO:0007669"/>
    <property type="project" value="UniProtKB-ARBA"/>
</dbReference>
<dbReference type="STRING" id="1408163.A0A0F4YZR5"/>
<dbReference type="Gene3D" id="3.30.260.10">
    <property type="entry name" value="TCP-1-like chaperonin intermediate domain"/>
    <property type="match status" value="1"/>
</dbReference>
<dbReference type="NCBIfam" id="NF041083">
    <property type="entry name" value="thermosome_beta"/>
    <property type="match status" value="1"/>
</dbReference>
<feature type="region of interest" description="Disordered" evidence="11">
    <location>
        <begin position="18"/>
        <end position="68"/>
    </location>
</feature>
<gene>
    <name evidence="12" type="ORF">T310_2356</name>
</gene>
<dbReference type="PRINTS" id="PR00304">
    <property type="entry name" value="TCOMPLEXTCP1"/>
</dbReference>
<feature type="region of interest" description="Disordered" evidence="11">
    <location>
        <begin position="192"/>
        <end position="232"/>
    </location>
</feature>
<comment type="similarity">
    <text evidence="2 9">Belongs to the TCP-1 chaperonin family.</text>
</comment>
<feature type="compositionally biased region" description="Acidic residues" evidence="11">
    <location>
        <begin position="50"/>
        <end position="68"/>
    </location>
</feature>
<dbReference type="AlphaFoldDB" id="A0A0F4YZR5"/>